<gene>
    <name evidence="2" type="ORF">NCTC11212_02567</name>
    <name evidence="1" type="ORF">SAMN05421800_12135</name>
</gene>
<dbReference type="EMBL" id="FUZE01000021">
    <property type="protein sequence ID" value="SKC02292.1"/>
    <property type="molecule type" value="Genomic_DNA"/>
</dbReference>
<dbReference type="RefSeq" id="WP_164463416.1">
    <property type="nucleotide sequence ID" value="NZ_CP033934.1"/>
</dbReference>
<sequence length="53" mass="5797">MKNSNNPESTPGINKEIERQKALKALEKAKSLNRKVVFLAKGASGNLNPNSLF</sequence>
<proteinExistence type="predicted"/>
<dbReference type="EMBL" id="UAVR01000012">
    <property type="protein sequence ID" value="SQA90669.1"/>
    <property type="molecule type" value="Genomic_DNA"/>
</dbReference>
<protein>
    <submittedName>
        <fullName evidence="2">Uncharacterized protein</fullName>
    </submittedName>
</protein>
<comment type="caution">
    <text evidence="2">The sequence shown here is derived from an EMBL/GenBank/DDBJ whole genome shotgun (WGS) entry which is preliminary data.</text>
</comment>
<reference evidence="2 4" key="2">
    <citation type="submission" date="2018-06" db="EMBL/GenBank/DDBJ databases">
        <authorList>
            <consortium name="Pathogen Informatics"/>
            <person name="Doyle S."/>
        </authorList>
    </citation>
    <scope>NUCLEOTIDE SEQUENCE [LARGE SCALE GENOMIC DNA]</scope>
    <source>
        <strain evidence="2 4">NCTC11212</strain>
    </source>
</reference>
<accession>A0AAX2IM27</accession>
<name>A0AAX2IM27_9FLAO</name>
<reference evidence="1 3" key="1">
    <citation type="submission" date="2017-02" db="EMBL/GenBank/DDBJ databases">
        <authorList>
            <person name="Varghese N."/>
            <person name="Submissions S."/>
        </authorList>
    </citation>
    <scope>NUCLEOTIDE SEQUENCE [LARGE SCALE GENOMIC DNA]</scope>
    <source>
        <strain evidence="1 3">DSM 16775</strain>
    </source>
</reference>
<evidence type="ECO:0000313" key="1">
    <source>
        <dbReference type="EMBL" id="SKC02292.1"/>
    </source>
</evidence>
<organism evidence="2 4">
    <name type="scientific">Chryseobacterium balustinum</name>
    <dbReference type="NCBI Taxonomy" id="246"/>
    <lineage>
        <taxon>Bacteria</taxon>
        <taxon>Pseudomonadati</taxon>
        <taxon>Bacteroidota</taxon>
        <taxon>Flavobacteriia</taxon>
        <taxon>Flavobacteriales</taxon>
        <taxon>Weeksellaceae</taxon>
        <taxon>Chryseobacterium group</taxon>
        <taxon>Chryseobacterium</taxon>
    </lineage>
</organism>
<keyword evidence="3" id="KW-1185">Reference proteome</keyword>
<evidence type="ECO:0000313" key="4">
    <source>
        <dbReference type="Proteomes" id="UP000251937"/>
    </source>
</evidence>
<evidence type="ECO:0000313" key="3">
    <source>
        <dbReference type="Proteomes" id="UP000190669"/>
    </source>
</evidence>
<evidence type="ECO:0000313" key="2">
    <source>
        <dbReference type="EMBL" id="SQA90669.1"/>
    </source>
</evidence>
<dbReference type="AlphaFoldDB" id="A0AAX2IM27"/>
<dbReference type="Proteomes" id="UP000251937">
    <property type="component" value="Unassembled WGS sequence"/>
</dbReference>
<dbReference type="Proteomes" id="UP000190669">
    <property type="component" value="Unassembled WGS sequence"/>
</dbReference>